<evidence type="ECO:0000256" key="2">
    <source>
        <dbReference type="ARBA" id="ARBA00001946"/>
    </source>
</evidence>
<keyword evidence="16" id="KW-0832">Ubl conjugation</keyword>
<dbReference type="Gene3D" id="3.30.470.30">
    <property type="entry name" value="DNA ligase/mRNA capping enzyme"/>
    <property type="match status" value="1"/>
</dbReference>
<dbReference type="SUPFAM" id="SSF47802">
    <property type="entry name" value="DNA polymerase beta, N-terminal domain-like"/>
    <property type="match status" value="1"/>
</dbReference>
<dbReference type="PANTHER" id="PTHR11276:SF28">
    <property type="entry name" value="DNA POLYMERASE LAMBDA"/>
    <property type="match status" value="1"/>
</dbReference>
<dbReference type="Gene3D" id="3.30.210.10">
    <property type="entry name" value="DNA polymerase, thumb domain"/>
    <property type="match status" value="1"/>
</dbReference>
<keyword evidence="11" id="KW-0237">DNA synthesis</keyword>
<dbReference type="EC" id="6.5.1.2" evidence="6"/>
<dbReference type="Gene3D" id="1.10.150.110">
    <property type="entry name" value="DNA polymerase beta, N-terminal domain-like"/>
    <property type="match status" value="1"/>
</dbReference>
<dbReference type="CDD" id="cd00141">
    <property type="entry name" value="NT_POLXc"/>
    <property type="match status" value="1"/>
</dbReference>
<dbReference type="AlphaFoldDB" id="A0A6C0LKA9"/>
<dbReference type="GO" id="GO:0140078">
    <property type="term" value="F:class I DNA-(apurinic or apyrimidinic site) endonuclease activity"/>
    <property type="evidence" value="ECO:0007669"/>
    <property type="project" value="UniProtKB-EC"/>
</dbReference>
<dbReference type="Gene3D" id="3.40.50.10190">
    <property type="entry name" value="BRCT domain"/>
    <property type="match status" value="1"/>
</dbReference>
<sequence>MSKPLKLKQGGSNLSKKKKRCPNGTRKNKKTGNCDPINRSSTSKSKVKTTSPLAIARKRCPKGSRKNKKTGNCDPTKKSSTNIKNPKKLYKKLKLVDEKLKKTSPSPMKATKKTKMSKSRKLTRKLKIVKVLKPETEAKQMDEPEIINGKKVYNEEFVDILGQLEDIMQRQGEPFRARAYHKAAEAIMTYGGEITEVKQVEKLPGIGKTIMNKLQEYIDTGKLNAIEKMKNNPLNVLTKVYGIGPKKAKQFIADGLDTIEKLKEHPEKLTAAQKVGVEYFDDIEKKIPRSEIDEYKVVFEKIFKESTPPGSKFEIVGSYRRGKQQSGDIDMIITNTENNKKAFEDFLDALLEKGVITHLLSRGRTKSLTLAKLPGKPARRVDLMYTPPIEYAFAILYFTGSKAFNTMQRQRALDLGYTLNEHGMHAMKNGNKGAKVEGDFPDEKSIFKFLGMKYREPNERRDGRSVGLEENHSAPDTQNLAKPTLQDMKQQSPAIKEAVVEKKKIRKVSKPIKKEEVEIVPDMQDLGKAEAYAIKAQTPVIEEPIVEKKKITKVRTTIKKPPTSSPKNLIEQFKKEGLGLLKTLTEDELSGMIDKANQSYYGSDKEIMSDDQYDLLREYVLERFPQNEIAKDGHVNLQMEAVKNKVKLPYEMWSMDKIKPDTGALAKWVAKYSGPYVLSCKLDGVSGMYSTEGSEPKLYTRGNGVVGQDVSHMIPYLRLPKEKGIVIRGEFIIPKDIFEKKYASDFSNPRNFVAGVVNQKKIMPDRIRDLDFVAYEVIKPEYKASVQMKTLTDMDVEVVRFLIESSVSNELLSELLVEWRDGYKYEIDGVICCNDQIYDRKRGNPDHAFAFKMVLGDQIAEAKVVDVIWSASKDGYLKPRVQIEPVVLGGAKIEYATGFNAKFIVDNKIGVGAVISLVRSGDVIPHILSVVRPSPEPMMPTMEYKWNATHVDIVLVDKKADSTVNHKVVTAFFKTIGVDGLGPGNVKKIIAAGYSSIPQIIAMTEEQFMEVDGFKKKLSDKIYNGIREKLSAADLPTIMDATNIFGRGFGTKKFKTILDEQPNIITSKLSESEKVDLVKSISGMAKKTAEKFVSKLPEFIEWCTEAGVTDKLNYVVESGPKINESNPLYGKKIVITGFRDKELVASFEALGATSGSSVSKNTFVVLVKDKDDDTGKADQARKLGITLMTPEEFKVKYNI</sequence>
<dbReference type="InterPro" id="IPR010996">
    <property type="entry name" value="HHH_MUS81"/>
</dbReference>
<organism evidence="33">
    <name type="scientific">viral metagenome</name>
    <dbReference type="NCBI Taxonomy" id="1070528"/>
    <lineage>
        <taxon>unclassified sequences</taxon>
        <taxon>metagenomes</taxon>
        <taxon>organismal metagenomes</taxon>
    </lineage>
</organism>
<evidence type="ECO:0000256" key="22">
    <source>
        <dbReference type="ARBA" id="ARBA00034005"/>
    </source>
</evidence>
<evidence type="ECO:0000256" key="10">
    <source>
        <dbReference type="ARBA" id="ARBA00022598"/>
    </source>
</evidence>
<dbReference type="SUPFAM" id="SSF52113">
    <property type="entry name" value="BRCT domain"/>
    <property type="match status" value="1"/>
</dbReference>
<dbReference type="GO" id="GO:0000166">
    <property type="term" value="F:nucleotide binding"/>
    <property type="evidence" value="ECO:0007669"/>
    <property type="project" value="InterPro"/>
</dbReference>
<evidence type="ECO:0000256" key="28">
    <source>
        <dbReference type="ARBA" id="ARBA00049244"/>
    </source>
</evidence>
<dbReference type="InterPro" id="IPR036420">
    <property type="entry name" value="BRCT_dom_sf"/>
</dbReference>
<dbReference type="Gene3D" id="2.40.50.140">
    <property type="entry name" value="Nucleic acid-binding proteins"/>
    <property type="match status" value="1"/>
</dbReference>
<evidence type="ECO:0000256" key="5">
    <source>
        <dbReference type="ARBA" id="ARBA00012720"/>
    </source>
</evidence>
<dbReference type="InterPro" id="IPR010995">
    <property type="entry name" value="DNA_repair_Rad51/TF_NusA_a-hlx"/>
</dbReference>
<evidence type="ECO:0000256" key="9">
    <source>
        <dbReference type="ARBA" id="ARBA00022481"/>
    </source>
</evidence>
<keyword evidence="20" id="KW-0234">DNA repair</keyword>
<feature type="compositionally biased region" description="Basic and acidic residues" evidence="29">
    <location>
        <begin position="458"/>
        <end position="473"/>
    </location>
</feature>
<feature type="domain" description="Helix-hairpin-helix DNA-binding motif class 1" evidence="30">
    <location>
        <begin position="235"/>
        <end position="254"/>
    </location>
</feature>
<evidence type="ECO:0000256" key="15">
    <source>
        <dbReference type="ARBA" id="ARBA00022763"/>
    </source>
</evidence>
<dbReference type="Pfam" id="PF14520">
    <property type="entry name" value="HHH_5"/>
    <property type="match status" value="1"/>
</dbReference>
<evidence type="ECO:0000256" key="11">
    <source>
        <dbReference type="ARBA" id="ARBA00022634"/>
    </source>
</evidence>
<evidence type="ECO:0000256" key="12">
    <source>
        <dbReference type="ARBA" id="ARBA00022679"/>
    </source>
</evidence>
<dbReference type="InterPro" id="IPR013839">
    <property type="entry name" value="DNAligase_adenylation"/>
</dbReference>
<dbReference type="Pfam" id="PF01653">
    <property type="entry name" value="DNA_ligase_aden"/>
    <property type="match status" value="1"/>
</dbReference>
<accession>A0A6C0LKA9</accession>
<evidence type="ECO:0000256" key="16">
    <source>
        <dbReference type="ARBA" id="ARBA00022843"/>
    </source>
</evidence>
<comment type="catalytic activity">
    <reaction evidence="28">
        <text>DNA(n) + a 2'-deoxyribonucleoside 5'-triphosphate = DNA(n+1) + diphosphate</text>
        <dbReference type="Rhea" id="RHEA:22508"/>
        <dbReference type="Rhea" id="RHEA-COMP:17339"/>
        <dbReference type="Rhea" id="RHEA-COMP:17340"/>
        <dbReference type="ChEBI" id="CHEBI:33019"/>
        <dbReference type="ChEBI" id="CHEBI:61560"/>
        <dbReference type="ChEBI" id="CHEBI:173112"/>
        <dbReference type="EC" id="2.7.7.7"/>
    </reaction>
</comment>
<comment type="catalytic activity">
    <reaction evidence="26">
        <text>a 5'-end 2'-deoxyribose-2'-deoxyribonucleotide-DNA = (2E,4S)-4-hydroxypenten-2-al-5-phosphate + a 5'-end 5'-phospho-2'-deoxyribonucleoside-DNA + H(+)</text>
        <dbReference type="Rhea" id="RHEA:76255"/>
        <dbReference type="Rhea" id="RHEA-COMP:13180"/>
        <dbReference type="Rhea" id="RHEA-COMP:18657"/>
        <dbReference type="ChEBI" id="CHEBI:15378"/>
        <dbReference type="ChEBI" id="CHEBI:136412"/>
        <dbReference type="ChEBI" id="CHEBI:195194"/>
        <dbReference type="ChEBI" id="CHEBI:195195"/>
    </reaction>
</comment>
<dbReference type="InterPro" id="IPR022312">
    <property type="entry name" value="DNA_pol_X"/>
</dbReference>
<feature type="compositionally biased region" description="Basic residues" evidence="29">
    <location>
        <begin position="15"/>
        <end position="30"/>
    </location>
</feature>
<dbReference type="SUPFAM" id="SSF81585">
    <property type="entry name" value="PsbU/PolX domain-like"/>
    <property type="match status" value="1"/>
</dbReference>
<evidence type="ECO:0000256" key="7">
    <source>
        <dbReference type="ARBA" id="ARBA00016513"/>
    </source>
</evidence>
<evidence type="ECO:0000256" key="18">
    <source>
        <dbReference type="ARBA" id="ARBA00023027"/>
    </source>
</evidence>
<feature type="compositionally biased region" description="Polar residues" evidence="29">
    <location>
        <begin position="474"/>
        <end position="493"/>
    </location>
</feature>
<evidence type="ECO:0000256" key="29">
    <source>
        <dbReference type="SAM" id="MobiDB-lite"/>
    </source>
</evidence>
<dbReference type="GO" id="GO:0005634">
    <property type="term" value="C:nucleus"/>
    <property type="evidence" value="ECO:0007669"/>
    <property type="project" value="TreeGrafter"/>
</dbReference>
<dbReference type="InterPro" id="IPR003583">
    <property type="entry name" value="Hlx-hairpin-Hlx_DNA-bd_motif"/>
</dbReference>
<evidence type="ECO:0000256" key="19">
    <source>
        <dbReference type="ARBA" id="ARBA00023053"/>
    </source>
</evidence>
<dbReference type="InterPro" id="IPR002054">
    <property type="entry name" value="DNA-dir_DNA_pol_X"/>
</dbReference>
<comment type="cofactor">
    <cofactor evidence="1">
        <name>Mn(2+)</name>
        <dbReference type="ChEBI" id="CHEBI:29035"/>
    </cofactor>
</comment>
<dbReference type="InterPro" id="IPR004150">
    <property type="entry name" value="NAD_DNA_ligase_OB"/>
</dbReference>
<feature type="domain" description="NAD-dependent DNA ligase N-terminal" evidence="32">
    <location>
        <begin position="581"/>
        <end position="960"/>
    </location>
</feature>
<keyword evidence="18" id="KW-0520">NAD</keyword>
<dbReference type="Pfam" id="PF14791">
    <property type="entry name" value="DNA_pol_B_thumb"/>
    <property type="match status" value="1"/>
</dbReference>
<keyword evidence="15" id="KW-0227">DNA damage</keyword>
<evidence type="ECO:0000256" key="24">
    <source>
        <dbReference type="ARBA" id="ARBA00035726"/>
    </source>
</evidence>
<dbReference type="EC" id="4.2.99.18" evidence="5"/>
<dbReference type="Pfam" id="PF14716">
    <property type="entry name" value="HHH_8"/>
    <property type="match status" value="1"/>
</dbReference>
<dbReference type="InterPro" id="IPR001357">
    <property type="entry name" value="BRCT_dom"/>
</dbReference>
<reference evidence="33" key="1">
    <citation type="journal article" date="2020" name="Nature">
        <title>Giant virus diversity and host interactions through global metagenomics.</title>
        <authorList>
            <person name="Schulz F."/>
            <person name="Roux S."/>
            <person name="Paez-Espino D."/>
            <person name="Jungbluth S."/>
            <person name="Walsh D.A."/>
            <person name="Denef V.J."/>
            <person name="McMahon K.D."/>
            <person name="Konstantinidis K.T."/>
            <person name="Eloe-Fadrosh E.A."/>
            <person name="Kyrpides N.C."/>
            <person name="Woyke T."/>
        </authorList>
    </citation>
    <scope>NUCLEOTIDE SEQUENCE</scope>
    <source>
        <strain evidence="33">GVMAG-M-3300027833-11</strain>
    </source>
</reference>
<dbReference type="Gene3D" id="1.10.150.20">
    <property type="entry name" value="5' to 3' exonuclease, C-terminal subdomain"/>
    <property type="match status" value="2"/>
</dbReference>
<evidence type="ECO:0000256" key="20">
    <source>
        <dbReference type="ARBA" id="ARBA00023204"/>
    </source>
</evidence>
<dbReference type="EMBL" id="MN740505">
    <property type="protein sequence ID" value="QHU30338.1"/>
    <property type="molecule type" value="Genomic_DNA"/>
</dbReference>
<dbReference type="InterPro" id="IPR043519">
    <property type="entry name" value="NT_sf"/>
</dbReference>
<dbReference type="InterPro" id="IPR028207">
    <property type="entry name" value="DNA_pol_B_palm_palm"/>
</dbReference>
<feature type="domain" description="DNA-directed DNA polymerase X" evidence="31">
    <location>
        <begin position="151"/>
        <end position="461"/>
    </location>
</feature>
<dbReference type="SUPFAM" id="SSF47794">
    <property type="entry name" value="Rad51 N-terminal domain-like"/>
    <property type="match status" value="1"/>
</dbReference>
<feature type="region of interest" description="Disordered" evidence="29">
    <location>
        <begin position="458"/>
        <end position="494"/>
    </location>
</feature>
<evidence type="ECO:0000259" key="32">
    <source>
        <dbReference type="SMART" id="SM00532"/>
    </source>
</evidence>
<comment type="function">
    <text evidence="27">Repair polymerase that plays a key role in base-excision repair. During this process, the damaged base is excised by specific DNA glycosylases, the DNA backbone is nicked at the abasic site by an apurinic/apyrimidic (AP) endonuclease, and POLB removes 5'-deoxyribose-phosphate from the preincised AP site acting as a 5'-deoxyribose-phosphate lyase (5'-dRP lyase); through its DNA polymerase activity, it adds one nucleotide to the 3' end of the arising single-nucleotide gap. Conducts 'gap-filling' DNA synthesis in a stepwise distributive fashion rather than in a processive fashion as for other DNA polymerases. It is also able to cleave sugar-phosphate bonds 3' to an intact AP site, acting as an AP lyase.</text>
</comment>
<dbReference type="Gene3D" id="3.30.460.10">
    <property type="entry name" value="Beta Polymerase, domain 2"/>
    <property type="match status" value="1"/>
</dbReference>
<dbReference type="SMART" id="SM00483">
    <property type="entry name" value="POLXc"/>
    <property type="match status" value="1"/>
</dbReference>
<dbReference type="GO" id="GO:0003677">
    <property type="term" value="F:DNA binding"/>
    <property type="evidence" value="ECO:0007669"/>
    <property type="project" value="InterPro"/>
</dbReference>
<comment type="catalytic activity">
    <reaction evidence="22">
        <text>NAD(+) + (deoxyribonucleotide)n-3'-hydroxyl + 5'-phospho-(deoxyribonucleotide)m = (deoxyribonucleotide)n+m + AMP + beta-nicotinamide D-nucleotide.</text>
        <dbReference type="EC" id="6.5.1.2"/>
    </reaction>
</comment>
<dbReference type="PRINTS" id="PR00869">
    <property type="entry name" value="DNAPOLX"/>
</dbReference>
<feature type="compositionally biased region" description="Low complexity" evidence="29">
    <location>
        <begin position="40"/>
        <end position="51"/>
    </location>
</feature>
<dbReference type="Pfam" id="PF14792">
    <property type="entry name" value="DNA_pol_B_palm"/>
    <property type="match status" value="1"/>
</dbReference>
<feature type="domain" description="Helix-hairpin-helix DNA-binding motif class 1" evidence="30">
    <location>
        <begin position="1006"/>
        <end position="1025"/>
    </location>
</feature>
<dbReference type="SUPFAM" id="SSF50249">
    <property type="entry name" value="Nucleic acid-binding proteins"/>
    <property type="match status" value="1"/>
</dbReference>
<dbReference type="InterPro" id="IPR029398">
    <property type="entry name" value="PolB_thumb"/>
</dbReference>
<dbReference type="InterPro" id="IPR037160">
    <property type="entry name" value="DNA_Pol_thumb_sf"/>
</dbReference>
<evidence type="ECO:0000256" key="17">
    <source>
        <dbReference type="ARBA" id="ARBA00022932"/>
    </source>
</evidence>
<proteinExistence type="predicted"/>
<evidence type="ECO:0000256" key="6">
    <source>
        <dbReference type="ARBA" id="ARBA00012722"/>
    </source>
</evidence>
<comment type="cofactor">
    <cofactor evidence="2">
        <name>Mg(2+)</name>
        <dbReference type="ChEBI" id="CHEBI:18420"/>
    </cofactor>
</comment>
<keyword evidence="17" id="KW-0239">DNA-directed DNA polymerase</keyword>
<evidence type="ECO:0000256" key="1">
    <source>
        <dbReference type="ARBA" id="ARBA00001936"/>
    </source>
</evidence>
<evidence type="ECO:0000256" key="14">
    <source>
        <dbReference type="ARBA" id="ARBA00022705"/>
    </source>
</evidence>
<name>A0A6C0LKA9_9ZZZZ</name>
<dbReference type="SUPFAM" id="SSF56091">
    <property type="entry name" value="DNA ligase/mRNA capping enzyme, catalytic domain"/>
    <property type="match status" value="1"/>
</dbReference>
<dbReference type="GO" id="GO:0005737">
    <property type="term" value="C:cytoplasm"/>
    <property type="evidence" value="ECO:0007669"/>
    <property type="project" value="UniProtKB-SubCell"/>
</dbReference>
<dbReference type="InterPro" id="IPR027421">
    <property type="entry name" value="DNA_pol_lamdba_lyase_dom_sf"/>
</dbReference>
<evidence type="ECO:0000259" key="30">
    <source>
        <dbReference type="SMART" id="SM00278"/>
    </source>
</evidence>
<keyword evidence="21" id="KW-0456">Lyase</keyword>
<dbReference type="GO" id="GO:0003887">
    <property type="term" value="F:DNA-directed DNA polymerase activity"/>
    <property type="evidence" value="ECO:0007669"/>
    <property type="project" value="UniProtKB-KW"/>
</dbReference>
<dbReference type="EC" id="2.7.7.7" evidence="4"/>
<comment type="catalytic activity">
    <reaction evidence="25">
        <text>2'-deoxyribonucleotide-(2'-deoxyribose 5'-phosphate)-2'-deoxyribonucleotide-DNA = a 3'-end 2'-deoxyribonucleotide-(2,3-dehydro-2,3-deoxyribose 5'-phosphate)-DNA + a 5'-end 5'-phospho-2'-deoxyribonucleoside-DNA + H(+)</text>
        <dbReference type="Rhea" id="RHEA:66592"/>
        <dbReference type="Rhea" id="RHEA-COMP:13180"/>
        <dbReference type="Rhea" id="RHEA-COMP:16897"/>
        <dbReference type="Rhea" id="RHEA-COMP:17067"/>
        <dbReference type="ChEBI" id="CHEBI:15378"/>
        <dbReference type="ChEBI" id="CHEBI:136412"/>
        <dbReference type="ChEBI" id="CHEBI:157695"/>
        <dbReference type="ChEBI" id="CHEBI:167181"/>
        <dbReference type="EC" id="4.2.99.18"/>
    </reaction>
</comment>
<evidence type="ECO:0000313" key="33">
    <source>
        <dbReference type="EMBL" id="QHU30338.1"/>
    </source>
</evidence>
<dbReference type="InterPro" id="IPR018944">
    <property type="entry name" value="DNA_pol_lambd_fingers_domain"/>
</dbReference>
<comment type="subcellular location">
    <subcellularLocation>
        <location evidence="3">Cytoplasm</location>
    </subcellularLocation>
</comment>
<dbReference type="GO" id="GO:0006260">
    <property type="term" value="P:DNA replication"/>
    <property type="evidence" value="ECO:0007669"/>
    <property type="project" value="UniProtKB-KW"/>
</dbReference>
<dbReference type="SMART" id="SM00278">
    <property type="entry name" value="HhH1"/>
    <property type="match status" value="4"/>
</dbReference>
<dbReference type="Pfam" id="PF00533">
    <property type="entry name" value="BRCT"/>
    <property type="match status" value="1"/>
</dbReference>
<dbReference type="GO" id="GO:0006303">
    <property type="term" value="P:double-strand break repair via nonhomologous end joining"/>
    <property type="evidence" value="ECO:0007669"/>
    <property type="project" value="TreeGrafter"/>
</dbReference>
<feature type="compositionally biased region" description="Basic residues" evidence="29">
    <location>
        <begin position="56"/>
        <end position="69"/>
    </location>
</feature>
<evidence type="ECO:0000256" key="13">
    <source>
        <dbReference type="ARBA" id="ARBA00022695"/>
    </source>
</evidence>
<evidence type="ECO:0000256" key="8">
    <source>
        <dbReference type="ARBA" id="ARBA00020020"/>
    </source>
</evidence>
<dbReference type="InterPro" id="IPR012340">
    <property type="entry name" value="NA-bd_OB-fold"/>
</dbReference>
<dbReference type="PANTHER" id="PTHR11276">
    <property type="entry name" value="DNA POLYMERASE TYPE-X FAMILY MEMBER"/>
    <property type="match status" value="1"/>
</dbReference>
<dbReference type="PRINTS" id="PR00870">
    <property type="entry name" value="DNAPOLXBETA"/>
</dbReference>
<evidence type="ECO:0000256" key="21">
    <source>
        <dbReference type="ARBA" id="ARBA00023239"/>
    </source>
</evidence>
<keyword evidence="9" id="KW-0488">Methylation</keyword>
<dbReference type="Pfam" id="PF10391">
    <property type="entry name" value="DNA_pol_lambd_f"/>
    <property type="match status" value="1"/>
</dbReference>
<evidence type="ECO:0000256" key="3">
    <source>
        <dbReference type="ARBA" id="ARBA00004496"/>
    </source>
</evidence>
<feature type="region of interest" description="Disordered" evidence="29">
    <location>
        <begin position="1"/>
        <end position="86"/>
    </location>
</feature>
<dbReference type="Pfam" id="PF03120">
    <property type="entry name" value="OB_DNA_ligase"/>
    <property type="match status" value="1"/>
</dbReference>
<evidence type="ECO:0000259" key="31">
    <source>
        <dbReference type="SMART" id="SM00483"/>
    </source>
</evidence>
<evidence type="ECO:0000256" key="25">
    <source>
        <dbReference type="ARBA" id="ARBA00044632"/>
    </source>
</evidence>
<dbReference type="SMART" id="SM00532">
    <property type="entry name" value="LIGANc"/>
    <property type="match status" value="1"/>
</dbReference>
<keyword evidence="10" id="KW-0436">Ligase</keyword>
<evidence type="ECO:0000256" key="27">
    <source>
        <dbReference type="ARBA" id="ARBA00045548"/>
    </source>
</evidence>
<keyword evidence="13" id="KW-0548">Nucleotidyltransferase</keyword>
<keyword evidence="14" id="KW-0235">DNA replication</keyword>
<dbReference type="SUPFAM" id="SSF81301">
    <property type="entry name" value="Nucleotidyltransferase"/>
    <property type="match status" value="1"/>
</dbReference>
<evidence type="ECO:0000256" key="4">
    <source>
        <dbReference type="ARBA" id="ARBA00012417"/>
    </source>
</evidence>
<feature type="domain" description="Helix-hairpin-helix DNA-binding motif class 1" evidence="30">
    <location>
        <begin position="198"/>
        <end position="217"/>
    </location>
</feature>
<keyword evidence="19" id="KW-0915">Sodium</keyword>
<evidence type="ECO:0000256" key="26">
    <source>
        <dbReference type="ARBA" id="ARBA00044678"/>
    </source>
</evidence>
<evidence type="ECO:0000256" key="23">
    <source>
        <dbReference type="ARBA" id="ARBA00035717"/>
    </source>
</evidence>
<protein>
    <recommendedName>
        <fullName evidence="8">DNA polymerase beta</fullName>
        <ecNumber evidence="4">2.7.7.7</ecNumber>
        <ecNumber evidence="5">4.2.99.18</ecNumber>
        <ecNumber evidence="6">6.5.1.2</ecNumber>
    </recommendedName>
    <alternativeName>
        <fullName evidence="23">5'-deoxyribose-phosphate lyase</fullName>
    </alternativeName>
    <alternativeName>
        <fullName evidence="24">AP lyase</fullName>
    </alternativeName>
    <alternativeName>
        <fullName evidence="7">DNA polymerase lambda</fullName>
    </alternativeName>
</protein>
<keyword evidence="12" id="KW-0808">Transferase</keyword>
<dbReference type="InterPro" id="IPR013840">
    <property type="entry name" value="DNAligase_N"/>
</dbReference>
<dbReference type="InterPro" id="IPR002008">
    <property type="entry name" value="DNA_pol_X_beta-like"/>
</dbReference>
<dbReference type="GO" id="GO:0003911">
    <property type="term" value="F:DNA ligase (NAD+) activity"/>
    <property type="evidence" value="ECO:0007669"/>
    <property type="project" value="UniProtKB-EC"/>
</dbReference>
<feature type="domain" description="Helix-hairpin-helix DNA-binding motif class 1" evidence="30">
    <location>
        <begin position="1076"/>
        <end position="1095"/>
    </location>
</feature>